<name>A0A4S8HEY2_9BACT</name>
<dbReference type="PANTHER" id="PTHR23028:SF53">
    <property type="entry name" value="ACYL_TRANSF_3 DOMAIN-CONTAINING PROTEIN"/>
    <property type="match status" value="1"/>
</dbReference>
<protein>
    <submittedName>
        <fullName evidence="3">Acyltransferase</fullName>
    </submittedName>
</protein>
<accession>A0A4S8HEY2</accession>
<dbReference type="Proteomes" id="UP000306918">
    <property type="component" value="Unassembled WGS sequence"/>
</dbReference>
<feature type="transmembrane region" description="Helical" evidence="1">
    <location>
        <begin position="314"/>
        <end position="336"/>
    </location>
</feature>
<proteinExistence type="predicted"/>
<keyword evidence="3" id="KW-0012">Acyltransferase</keyword>
<dbReference type="EMBL" id="STFF01000009">
    <property type="protein sequence ID" value="THU33577.1"/>
    <property type="molecule type" value="Genomic_DNA"/>
</dbReference>
<keyword evidence="4" id="KW-1185">Reference proteome</keyword>
<dbReference type="InterPro" id="IPR002656">
    <property type="entry name" value="Acyl_transf_3_dom"/>
</dbReference>
<feature type="transmembrane region" description="Helical" evidence="1">
    <location>
        <begin position="220"/>
        <end position="243"/>
    </location>
</feature>
<comment type="caution">
    <text evidence="3">The sequence shown here is derived from an EMBL/GenBank/DDBJ whole genome shotgun (WGS) entry which is preliminary data.</text>
</comment>
<feature type="transmembrane region" description="Helical" evidence="1">
    <location>
        <begin position="342"/>
        <end position="366"/>
    </location>
</feature>
<feature type="transmembrane region" description="Helical" evidence="1">
    <location>
        <begin position="274"/>
        <end position="293"/>
    </location>
</feature>
<feature type="transmembrane region" description="Helical" evidence="1">
    <location>
        <begin position="50"/>
        <end position="70"/>
    </location>
</feature>
<sequence length="378" mass="43994">MDHYKKHFSGLDELRGIACLMVLFSHFASYEEMYGISDSFSHLAFRNWGISGLTLFFVLSGFLITYLLLFEQSADGKISAGKFYMRRILRIWPVYFVVILLGHVVAVWATDFLDPLHTNESIKQQYTGRTIFLALLLPHVVYLKFYPASILTAHTWSIGVEEQFYWGWPWLIKLIRKRLMHVMVVFIVLMFISEFVYYYFDLHKELLSNKWINIISKVNAFFYWSKAGYFSAGGLLAYCFLNVKDARKYVCHPLCFACACFGAFIFTYWLKSFIIGGILLACSYTILMGNVIWKGSPFKGVAMQLLSYVGKISYGVYMYHPLVLISMFAFIHYWGLTIGSSFSHLFIFLIGISIVIFVASVSYKYLELPFLRFRSRYR</sequence>
<evidence type="ECO:0000256" key="1">
    <source>
        <dbReference type="SAM" id="Phobius"/>
    </source>
</evidence>
<feature type="transmembrane region" description="Helical" evidence="1">
    <location>
        <begin position="179"/>
        <end position="200"/>
    </location>
</feature>
<feature type="domain" description="Acyltransferase 3" evidence="2">
    <location>
        <begin position="10"/>
        <end position="357"/>
    </location>
</feature>
<feature type="transmembrane region" description="Helical" evidence="1">
    <location>
        <begin position="130"/>
        <end position="146"/>
    </location>
</feature>
<keyword evidence="1" id="KW-0472">Membrane</keyword>
<dbReference type="Pfam" id="PF01757">
    <property type="entry name" value="Acyl_transf_3"/>
    <property type="match status" value="1"/>
</dbReference>
<dbReference type="GO" id="GO:0000271">
    <property type="term" value="P:polysaccharide biosynthetic process"/>
    <property type="evidence" value="ECO:0007669"/>
    <property type="project" value="TreeGrafter"/>
</dbReference>
<keyword evidence="3" id="KW-0808">Transferase</keyword>
<dbReference type="OrthoDB" id="290051at2"/>
<dbReference type="PANTHER" id="PTHR23028">
    <property type="entry name" value="ACETYLTRANSFERASE"/>
    <property type="match status" value="1"/>
</dbReference>
<dbReference type="RefSeq" id="WP_136580065.1">
    <property type="nucleotide sequence ID" value="NZ_STFF01000009.1"/>
</dbReference>
<gene>
    <name evidence="3" type="ORF">FAM09_25880</name>
</gene>
<keyword evidence="1" id="KW-1133">Transmembrane helix</keyword>
<dbReference type="AlphaFoldDB" id="A0A4S8HEY2"/>
<dbReference type="GO" id="GO:0016747">
    <property type="term" value="F:acyltransferase activity, transferring groups other than amino-acyl groups"/>
    <property type="evidence" value="ECO:0007669"/>
    <property type="project" value="InterPro"/>
</dbReference>
<evidence type="ECO:0000313" key="4">
    <source>
        <dbReference type="Proteomes" id="UP000306918"/>
    </source>
</evidence>
<keyword evidence="1" id="KW-0812">Transmembrane</keyword>
<feature type="transmembrane region" description="Helical" evidence="1">
    <location>
        <begin position="250"/>
        <end position="268"/>
    </location>
</feature>
<feature type="transmembrane region" description="Helical" evidence="1">
    <location>
        <begin position="91"/>
        <end position="110"/>
    </location>
</feature>
<evidence type="ECO:0000259" key="2">
    <source>
        <dbReference type="Pfam" id="PF01757"/>
    </source>
</evidence>
<evidence type="ECO:0000313" key="3">
    <source>
        <dbReference type="EMBL" id="THU33577.1"/>
    </source>
</evidence>
<dbReference type="GO" id="GO:0016020">
    <property type="term" value="C:membrane"/>
    <property type="evidence" value="ECO:0007669"/>
    <property type="project" value="TreeGrafter"/>
</dbReference>
<dbReference type="InterPro" id="IPR050879">
    <property type="entry name" value="Acyltransferase_3"/>
</dbReference>
<reference evidence="3 4" key="1">
    <citation type="submission" date="2019-04" db="EMBL/GenBank/DDBJ databases">
        <title>Niastella caeni sp. nov., isolated from activated sludge.</title>
        <authorList>
            <person name="Sheng M."/>
        </authorList>
    </citation>
    <scope>NUCLEOTIDE SEQUENCE [LARGE SCALE GENOMIC DNA]</scope>
    <source>
        <strain evidence="3 4">HX-2-15</strain>
    </source>
</reference>
<organism evidence="3 4">
    <name type="scientific">Niastella caeni</name>
    <dbReference type="NCBI Taxonomy" id="2569763"/>
    <lineage>
        <taxon>Bacteria</taxon>
        <taxon>Pseudomonadati</taxon>
        <taxon>Bacteroidota</taxon>
        <taxon>Chitinophagia</taxon>
        <taxon>Chitinophagales</taxon>
        <taxon>Chitinophagaceae</taxon>
        <taxon>Niastella</taxon>
    </lineage>
</organism>